<protein>
    <submittedName>
        <fullName evidence="1">Uncharacterized protein</fullName>
    </submittedName>
</protein>
<accession>A0AAE8M712</accession>
<dbReference type="Proteomes" id="UP001187734">
    <property type="component" value="Unassembled WGS sequence"/>
</dbReference>
<organism evidence="1 2">
    <name type="scientific">Fusarium torulosum</name>
    <dbReference type="NCBI Taxonomy" id="33205"/>
    <lineage>
        <taxon>Eukaryota</taxon>
        <taxon>Fungi</taxon>
        <taxon>Dikarya</taxon>
        <taxon>Ascomycota</taxon>
        <taxon>Pezizomycotina</taxon>
        <taxon>Sordariomycetes</taxon>
        <taxon>Hypocreomycetidae</taxon>
        <taxon>Hypocreales</taxon>
        <taxon>Nectriaceae</taxon>
        <taxon>Fusarium</taxon>
    </lineage>
</organism>
<dbReference type="EMBL" id="ONZP01000155">
    <property type="protein sequence ID" value="SPJ75335.1"/>
    <property type="molecule type" value="Genomic_DNA"/>
</dbReference>
<dbReference type="AlphaFoldDB" id="A0AAE8M712"/>
<gene>
    <name evidence="1" type="ORF">FTOL_05066</name>
</gene>
<comment type="caution">
    <text evidence="1">The sequence shown here is derived from an EMBL/GenBank/DDBJ whole genome shotgun (WGS) entry which is preliminary data.</text>
</comment>
<sequence length="386" mass="43886">MSGLSRGQILSTIIQKDQKGFLSNGKFIHLELGVMSLEFEANLYRSENRHGSVALLKKSDWGYWAQTTDFGQLRDRIVQYTKRQLSYSQDSLNSFLGIFADYEQQQAGLVSTRRSRPEVPSVLSSPLNLVPQPSHIWGLPLQLGAMILEWYHPLPPKQRRSYFPSWSWTGWEGGVEFKDNCWWLHSSSDPTFAPTSIEMPNQLRGLHDRKIKGLYVTGATVELKFVTQEQTQSIIEGMKRPNNTRNFPDYGVQTPCHHCLLEVFPGVFVAVRSIMSTKPAPQDQIIGLLVTFEADNCFGARSMIVLKQCGQSFTRIGFIDADDLWEHDFINKRASTGEELLRSGILWKYKFVNIDGGFVGKEMLPSSFHYGISSGHDVVRQRICLE</sequence>
<evidence type="ECO:0000313" key="2">
    <source>
        <dbReference type="Proteomes" id="UP001187734"/>
    </source>
</evidence>
<name>A0AAE8M712_9HYPO</name>
<proteinExistence type="predicted"/>
<reference evidence="1" key="1">
    <citation type="submission" date="2018-03" db="EMBL/GenBank/DDBJ databases">
        <authorList>
            <person name="Guldener U."/>
        </authorList>
    </citation>
    <scope>NUCLEOTIDE SEQUENCE</scope>
</reference>
<keyword evidence="2" id="KW-1185">Reference proteome</keyword>
<evidence type="ECO:0000313" key="1">
    <source>
        <dbReference type="EMBL" id="SPJ75335.1"/>
    </source>
</evidence>